<keyword evidence="1" id="KW-1133">Transmembrane helix</keyword>
<evidence type="ECO:0008006" key="4">
    <source>
        <dbReference type="Google" id="ProtNLM"/>
    </source>
</evidence>
<name>A0A562UQ39_9ACTN</name>
<evidence type="ECO:0000256" key="1">
    <source>
        <dbReference type="SAM" id="Phobius"/>
    </source>
</evidence>
<keyword evidence="1" id="KW-0472">Membrane</keyword>
<feature type="transmembrane region" description="Helical" evidence="1">
    <location>
        <begin position="91"/>
        <end position="119"/>
    </location>
</feature>
<feature type="transmembrane region" description="Helical" evidence="1">
    <location>
        <begin position="19"/>
        <end position="40"/>
    </location>
</feature>
<dbReference type="AlphaFoldDB" id="A0A562UQ39"/>
<keyword evidence="1" id="KW-0812">Transmembrane</keyword>
<reference evidence="2 3" key="1">
    <citation type="journal article" date="2013" name="Stand. Genomic Sci.">
        <title>Genomic Encyclopedia of Type Strains, Phase I: The one thousand microbial genomes (KMG-I) project.</title>
        <authorList>
            <person name="Kyrpides N.C."/>
            <person name="Woyke T."/>
            <person name="Eisen J.A."/>
            <person name="Garrity G."/>
            <person name="Lilburn T.G."/>
            <person name="Beck B.J."/>
            <person name="Whitman W.B."/>
            <person name="Hugenholtz P."/>
            <person name="Klenk H.P."/>
        </authorList>
    </citation>
    <scope>NUCLEOTIDE SEQUENCE [LARGE SCALE GENOMIC DNA]</scope>
    <source>
        <strain evidence="2 3">DSM 45044</strain>
    </source>
</reference>
<accession>A0A562UQ39</accession>
<dbReference type="OrthoDB" id="9871691at2"/>
<comment type="caution">
    <text evidence="2">The sequence shown here is derived from an EMBL/GenBank/DDBJ whole genome shotgun (WGS) entry which is preliminary data.</text>
</comment>
<feature type="transmembrane region" description="Helical" evidence="1">
    <location>
        <begin position="172"/>
        <end position="191"/>
    </location>
</feature>
<feature type="transmembrane region" description="Helical" evidence="1">
    <location>
        <begin position="197"/>
        <end position="219"/>
    </location>
</feature>
<protein>
    <recommendedName>
        <fullName evidence="4">DUF4386 family protein</fullName>
    </recommendedName>
</protein>
<evidence type="ECO:0000313" key="3">
    <source>
        <dbReference type="Proteomes" id="UP000321617"/>
    </source>
</evidence>
<evidence type="ECO:0000313" key="2">
    <source>
        <dbReference type="EMBL" id="TWJ07731.1"/>
    </source>
</evidence>
<feature type="transmembrane region" description="Helical" evidence="1">
    <location>
        <begin position="139"/>
        <end position="160"/>
    </location>
</feature>
<sequence length="236" mass="24935">MPATADTPDTSRSLEDPRLAVRTGVTAAVVFIALGVPYVAGVGVTFAQGGFPPAEPVSTLLHVLVMAMALALVPFWAAVHATTPPGRRVFSLASLSCVTMMSVCVVLNRFIALTAVHYAAEHGGPAGLEWFLPYEWPSLTMALEVAGWGLFFGIACLLLIPAFGSSRLDRAVTLTLALSAGFCLFGVVALMMNDFTLMSAVAPIGWGPGAVTACVLIALRMRRRHPRTATPRRLPS</sequence>
<dbReference type="Proteomes" id="UP000321617">
    <property type="component" value="Unassembled WGS sequence"/>
</dbReference>
<keyword evidence="3" id="KW-1185">Reference proteome</keyword>
<proteinExistence type="predicted"/>
<organism evidence="2 3">
    <name type="scientific">Stackebrandtia albiflava</name>
    <dbReference type="NCBI Taxonomy" id="406432"/>
    <lineage>
        <taxon>Bacteria</taxon>
        <taxon>Bacillati</taxon>
        <taxon>Actinomycetota</taxon>
        <taxon>Actinomycetes</taxon>
        <taxon>Glycomycetales</taxon>
        <taxon>Glycomycetaceae</taxon>
        <taxon>Stackebrandtia</taxon>
    </lineage>
</organism>
<dbReference type="RefSeq" id="WP_147143862.1">
    <property type="nucleotide sequence ID" value="NZ_BAABIJ010000006.1"/>
</dbReference>
<dbReference type="EMBL" id="VLLL01000010">
    <property type="protein sequence ID" value="TWJ07731.1"/>
    <property type="molecule type" value="Genomic_DNA"/>
</dbReference>
<feature type="transmembrane region" description="Helical" evidence="1">
    <location>
        <begin position="60"/>
        <end position="79"/>
    </location>
</feature>
<gene>
    <name evidence="2" type="ORF">LX16_4892</name>
</gene>